<dbReference type="EMBL" id="RCUY01000009">
    <property type="protein sequence ID" value="RLP82082.1"/>
    <property type="molecule type" value="Genomic_DNA"/>
</dbReference>
<evidence type="ECO:0000313" key="1">
    <source>
        <dbReference type="EMBL" id="RLP82082.1"/>
    </source>
</evidence>
<name>A0A3L7ARQ8_9MICO</name>
<gene>
    <name evidence="1" type="ORF">D9V34_09685</name>
</gene>
<evidence type="ECO:0000313" key="2">
    <source>
        <dbReference type="Proteomes" id="UP000269438"/>
    </source>
</evidence>
<dbReference type="OrthoDB" id="4788037at2"/>
<evidence type="ECO:0008006" key="3">
    <source>
        <dbReference type="Google" id="ProtNLM"/>
    </source>
</evidence>
<sequence length="137" mass="15276">MTDSSFPARRAGMLALPEPDIPMLPSTATLDAVRERIHRDIDPHIQILLRPHGHQVILDLIQVPYPLRGQRLADRALGFLCRRADSAGWEIALEPHPAFGSDTGRLAAWYRAHGFRPEAPGENAWLHRVPRVATSPS</sequence>
<proteinExistence type="predicted"/>
<accession>A0A3L7ARQ8</accession>
<dbReference type="RefSeq" id="WP_121688634.1">
    <property type="nucleotide sequence ID" value="NZ_RCUY01000009.1"/>
</dbReference>
<keyword evidence="2" id="KW-1185">Reference proteome</keyword>
<dbReference type="Proteomes" id="UP000269438">
    <property type="component" value="Unassembled WGS sequence"/>
</dbReference>
<organism evidence="1 2">
    <name type="scientific">Mycetocola lacteus</name>
    <dbReference type="NCBI Taxonomy" id="76637"/>
    <lineage>
        <taxon>Bacteria</taxon>
        <taxon>Bacillati</taxon>
        <taxon>Actinomycetota</taxon>
        <taxon>Actinomycetes</taxon>
        <taxon>Micrococcales</taxon>
        <taxon>Microbacteriaceae</taxon>
        <taxon>Mycetocola</taxon>
    </lineage>
</organism>
<reference evidence="1 2" key="1">
    <citation type="submission" date="2018-10" db="EMBL/GenBank/DDBJ databases">
        <authorList>
            <person name="Li J."/>
        </authorList>
    </citation>
    <scope>NUCLEOTIDE SEQUENCE [LARGE SCALE GENOMIC DNA]</scope>
    <source>
        <strain evidence="1 2">JCM 11654</strain>
    </source>
</reference>
<dbReference type="AlphaFoldDB" id="A0A3L7ARQ8"/>
<comment type="caution">
    <text evidence="1">The sequence shown here is derived from an EMBL/GenBank/DDBJ whole genome shotgun (WGS) entry which is preliminary data.</text>
</comment>
<protein>
    <recommendedName>
        <fullName evidence="3">N-acetyltransferase</fullName>
    </recommendedName>
</protein>